<evidence type="ECO:0000313" key="3">
    <source>
        <dbReference type="Proteomes" id="UP000011688"/>
    </source>
</evidence>
<reference evidence="2 3" key="1">
    <citation type="journal article" date="2014" name="PLoS Genet.">
        <title>Phylogenetically driven sequencing of extremely halophilic archaea reveals strategies for static and dynamic osmo-response.</title>
        <authorList>
            <person name="Becker E.A."/>
            <person name="Seitzer P.M."/>
            <person name="Tritt A."/>
            <person name="Larsen D."/>
            <person name="Krusor M."/>
            <person name="Yao A.I."/>
            <person name="Wu D."/>
            <person name="Madern D."/>
            <person name="Eisen J.A."/>
            <person name="Darling A.E."/>
            <person name="Facciotti M.T."/>
        </authorList>
    </citation>
    <scope>NUCLEOTIDE SEQUENCE [LARGE SCALE GENOMIC DNA]</scope>
    <source>
        <strain evidence="2 3">DSM 10524</strain>
    </source>
</reference>
<organism evidence="2 3">
    <name type="scientific">Natronococcus amylolyticus DSM 10524</name>
    <dbReference type="NCBI Taxonomy" id="1227497"/>
    <lineage>
        <taxon>Archaea</taxon>
        <taxon>Methanobacteriati</taxon>
        <taxon>Methanobacteriota</taxon>
        <taxon>Stenosarchaea group</taxon>
        <taxon>Halobacteria</taxon>
        <taxon>Halobacteriales</taxon>
        <taxon>Natrialbaceae</taxon>
        <taxon>Natronococcus</taxon>
    </lineage>
</organism>
<comment type="caution">
    <text evidence="2">The sequence shown here is derived from an EMBL/GenBank/DDBJ whole genome shotgun (WGS) entry which is preliminary data.</text>
</comment>
<evidence type="ECO:0000256" key="1">
    <source>
        <dbReference type="SAM" id="Phobius"/>
    </source>
</evidence>
<dbReference type="eggNOG" id="arCOG06802">
    <property type="taxonomic scope" value="Archaea"/>
</dbReference>
<feature type="transmembrane region" description="Helical" evidence="1">
    <location>
        <begin position="207"/>
        <end position="231"/>
    </location>
</feature>
<proteinExistence type="predicted"/>
<feature type="transmembrane region" description="Helical" evidence="1">
    <location>
        <begin position="48"/>
        <end position="66"/>
    </location>
</feature>
<evidence type="ECO:0000313" key="2">
    <source>
        <dbReference type="EMBL" id="ELY54181.1"/>
    </source>
</evidence>
<dbReference type="AlphaFoldDB" id="L9WYC6"/>
<keyword evidence="3" id="KW-1185">Reference proteome</keyword>
<accession>L9WYC6</accession>
<feature type="transmembrane region" description="Helical" evidence="1">
    <location>
        <begin position="139"/>
        <end position="162"/>
    </location>
</feature>
<feature type="transmembrane region" description="Helical" evidence="1">
    <location>
        <begin position="73"/>
        <end position="93"/>
    </location>
</feature>
<keyword evidence="1" id="KW-0812">Transmembrane</keyword>
<keyword evidence="1" id="KW-1133">Transmembrane helix</keyword>
<dbReference type="RefSeq" id="WP_005559597.1">
    <property type="nucleotide sequence ID" value="NZ_AOIB01000038.1"/>
</dbReference>
<dbReference type="EMBL" id="AOIB01000038">
    <property type="protein sequence ID" value="ELY54181.1"/>
    <property type="molecule type" value="Genomic_DNA"/>
</dbReference>
<gene>
    <name evidence="2" type="ORF">C491_20357</name>
</gene>
<sequence>MTQPSRYETAATVALLLLAVVASALGLLRDGHYVESGFELLRLQAQDAVVLFLGVPTLAVGLWLAVRGSLRGRFIWLGSLAFMAYMWTHYAFVVAYNDFFLGYVALFALAVFTLLSGIVTTNSRRVYDALHDEISVRLYVVFLAVAAVGLTFMWLFDIVSALLAGELPSAIAQFGPEAAHTYVIDLGILVPSLAITAIWLHRSRPWGYVCAGVLLVFAALIAPTLTAITVVDMGEGIEISAPILVGTIVPPLLGVLFAGAYLRRLSEATS</sequence>
<dbReference type="PATRIC" id="fig|1227497.3.peg.4173"/>
<feature type="transmembrane region" description="Helical" evidence="1">
    <location>
        <begin position="182"/>
        <end position="200"/>
    </location>
</feature>
<dbReference type="Proteomes" id="UP000011688">
    <property type="component" value="Unassembled WGS sequence"/>
</dbReference>
<dbReference type="STRING" id="1227497.C491_20357"/>
<feature type="transmembrane region" description="Helical" evidence="1">
    <location>
        <begin position="99"/>
        <end position="119"/>
    </location>
</feature>
<name>L9WYC6_9EURY</name>
<feature type="transmembrane region" description="Helical" evidence="1">
    <location>
        <begin position="243"/>
        <end position="262"/>
    </location>
</feature>
<keyword evidence="1" id="KW-0472">Membrane</keyword>
<protein>
    <submittedName>
        <fullName evidence="2">Uncharacterized protein</fullName>
    </submittedName>
</protein>